<protein>
    <submittedName>
        <fullName evidence="1 3">Uncharacterized protein</fullName>
    </submittedName>
</protein>
<dbReference type="AlphaFoldDB" id="A0A183IHD8"/>
<name>A0A183IHD8_9BILA</name>
<dbReference type="Proteomes" id="UP000270296">
    <property type="component" value="Unassembled WGS sequence"/>
</dbReference>
<accession>A0A183IHD8</accession>
<dbReference type="EMBL" id="UZAM01007533">
    <property type="protein sequence ID" value="VDO99772.1"/>
    <property type="molecule type" value="Genomic_DNA"/>
</dbReference>
<organism evidence="3">
    <name type="scientific">Soboliphyme baturini</name>
    <dbReference type="NCBI Taxonomy" id="241478"/>
    <lineage>
        <taxon>Eukaryota</taxon>
        <taxon>Metazoa</taxon>
        <taxon>Ecdysozoa</taxon>
        <taxon>Nematoda</taxon>
        <taxon>Enoplea</taxon>
        <taxon>Dorylaimia</taxon>
        <taxon>Dioctophymatida</taxon>
        <taxon>Dioctophymatoidea</taxon>
        <taxon>Soboliphymatidae</taxon>
        <taxon>Soboliphyme</taxon>
    </lineage>
</organism>
<reference evidence="3" key="1">
    <citation type="submission" date="2016-06" db="UniProtKB">
        <authorList>
            <consortium name="WormBaseParasite"/>
        </authorList>
    </citation>
    <scope>IDENTIFICATION</scope>
</reference>
<evidence type="ECO:0000313" key="1">
    <source>
        <dbReference type="EMBL" id="VDO99772.1"/>
    </source>
</evidence>
<evidence type="ECO:0000313" key="3">
    <source>
        <dbReference type="WBParaSite" id="SBAD_0000317701-mRNA-1"/>
    </source>
</evidence>
<reference evidence="1 2" key="2">
    <citation type="submission" date="2018-11" db="EMBL/GenBank/DDBJ databases">
        <authorList>
            <consortium name="Pathogen Informatics"/>
        </authorList>
    </citation>
    <scope>NUCLEOTIDE SEQUENCE [LARGE SCALE GENOMIC DNA]</scope>
</reference>
<evidence type="ECO:0000313" key="2">
    <source>
        <dbReference type="Proteomes" id="UP000270296"/>
    </source>
</evidence>
<sequence length="148" mass="16954">MAQVGKFKYFWVVFTGEGKLEEEIGRSIGVASGVLRVLARTVVTKAELNLKTKLSVFKLIFLLIPIYGHKLWISASAERFRLNAFTPPQNLLSICSDWRARSNRTSITDDCRQTHRLLPWDLVIGFAQVYEARVHRMCKLARFLNNLA</sequence>
<dbReference type="WBParaSite" id="SBAD_0000317701-mRNA-1">
    <property type="protein sequence ID" value="SBAD_0000317701-mRNA-1"/>
    <property type="gene ID" value="SBAD_0000317701"/>
</dbReference>
<proteinExistence type="predicted"/>
<gene>
    <name evidence="1" type="ORF">SBAD_LOCUS3033</name>
</gene>
<keyword evidence="2" id="KW-1185">Reference proteome</keyword>
<dbReference type="OrthoDB" id="425681at2759"/>